<organism evidence="1">
    <name type="scientific">viral metagenome</name>
    <dbReference type="NCBI Taxonomy" id="1070528"/>
    <lineage>
        <taxon>unclassified sequences</taxon>
        <taxon>metagenomes</taxon>
        <taxon>organismal metagenomes</taxon>
    </lineage>
</organism>
<reference evidence="1" key="1">
    <citation type="submission" date="2020-03" db="EMBL/GenBank/DDBJ databases">
        <title>The deep terrestrial virosphere.</title>
        <authorList>
            <person name="Holmfeldt K."/>
            <person name="Nilsson E."/>
            <person name="Simone D."/>
            <person name="Lopez-Fernandez M."/>
            <person name="Wu X."/>
            <person name="de Brujin I."/>
            <person name="Lundin D."/>
            <person name="Andersson A."/>
            <person name="Bertilsson S."/>
            <person name="Dopson M."/>
        </authorList>
    </citation>
    <scope>NUCLEOTIDE SEQUENCE</scope>
    <source>
        <strain evidence="1">TM448A00237</strain>
        <strain evidence="2">TM448B01100</strain>
    </source>
</reference>
<dbReference type="EMBL" id="MT144705">
    <property type="protein sequence ID" value="QJH97863.1"/>
    <property type="molecule type" value="Genomic_DNA"/>
</dbReference>
<gene>
    <name evidence="1" type="ORF">TM448A00237_0049</name>
    <name evidence="2" type="ORF">TM448B01100_0009</name>
</gene>
<name>A0A6H1ZC12_9ZZZZ</name>
<dbReference type="AlphaFoldDB" id="A0A6H1ZC12"/>
<evidence type="ECO:0000313" key="1">
    <source>
        <dbReference type="EMBL" id="QJA45443.1"/>
    </source>
</evidence>
<protein>
    <submittedName>
        <fullName evidence="1">Uncharacterized protein</fullName>
    </submittedName>
</protein>
<sequence>MEYIIDDELLKIQIASMIGDYRGYAIEQDIINNEVDKIILKSLKPVEKIAGGEQEKVKKDFTYWITFKNSFKELEVYVKEIGKD</sequence>
<dbReference type="EMBL" id="MT143990">
    <property type="protein sequence ID" value="QJA45443.1"/>
    <property type="molecule type" value="Genomic_DNA"/>
</dbReference>
<proteinExistence type="predicted"/>
<accession>A0A6H1ZC12</accession>
<evidence type="ECO:0000313" key="2">
    <source>
        <dbReference type="EMBL" id="QJH97863.1"/>
    </source>
</evidence>